<dbReference type="Proteomes" id="UP001156836">
    <property type="component" value="Unassembled WGS sequence"/>
</dbReference>
<name>A0ABQ6C265_9NEIS</name>
<evidence type="ECO:0000313" key="3">
    <source>
        <dbReference type="Proteomes" id="UP001156836"/>
    </source>
</evidence>
<dbReference type="RefSeq" id="WP_018749564.1">
    <property type="nucleotide sequence ID" value="NZ_BSOZ01000112.1"/>
</dbReference>
<dbReference type="InterPro" id="IPR036736">
    <property type="entry name" value="ACP-like_sf"/>
</dbReference>
<comment type="caution">
    <text evidence="2">The sequence shown here is derived from an EMBL/GenBank/DDBJ whole genome shotgun (WGS) entry which is preliminary data.</text>
</comment>
<accession>A0ABQ6C265</accession>
<feature type="domain" description="Carrier" evidence="1">
    <location>
        <begin position="16"/>
        <end position="70"/>
    </location>
</feature>
<dbReference type="InterPro" id="IPR009081">
    <property type="entry name" value="PP-bd_ACP"/>
</dbReference>
<keyword evidence="3" id="KW-1185">Reference proteome</keyword>
<dbReference type="EMBL" id="BSOZ01000112">
    <property type="protein sequence ID" value="GLS06243.1"/>
    <property type="molecule type" value="Genomic_DNA"/>
</dbReference>
<dbReference type="Gene3D" id="1.10.1200.10">
    <property type="entry name" value="ACP-like"/>
    <property type="match status" value="1"/>
</dbReference>
<dbReference type="SUPFAM" id="SSF47336">
    <property type="entry name" value="ACP-like"/>
    <property type="match status" value="1"/>
</dbReference>
<protein>
    <recommendedName>
        <fullName evidence="1">Carrier domain-containing protein</fullName>
    </recommendedName>
</protein>
<sequence>MNAPAPFTRAAFDADIAALLHLAPAELAGQDDPLDAGLDSVRLMMLVENWRRRGIEVGFVELVERRSFAAWWSLIAARL</sequence>
<gene>
    <name evidence="2" type="ORF">GCM10007860_34160</name>
</gene>
<dbReference type="Pfam" id="PF00550">
    <property type="entry name" value="PP-binding"/>
    <property type="match status" value="1"/>
</dbReference>
<proteinExistence type="predicted"/>
<evidence type="ECO:0000259" key="1">
    <source>
        <dbReference type="Pfam" id="PF00550"/>
    </source>
</evidence>
<evidence type="ECO:0000313" key="2">
    <source>
        <dbReference type="EMBL" id="GLS06243.1"/>
    </source>
</evidence>
<reference evidence="3" key="1">
    <citation type="journal article" date="2019" name="Int. J. Syst. Evol. Microbiol.">
        <title>The Global Catalogue of Microorganisms (GCM) 10K type strain sequencing project: providing services to taxonomists for standard genome sequencing and annotation.</title>
        <authorList>
            <consortium name="The Broad Institute Genomics Platform"/>
            <consortium name="The Broad Institute Genome Sequencing Center for Infectious Disease"/>
            <person name="Wu L."/>
            <person name="Ma J."/>
        </authorList>
    </citation>
    <scope>NUCLEOTIDE SEQUENCE [LARGE SCALE GENOMIC DNA]</scope>
    <source>
        <strain evidence="3">NBRC 104970</strain>
    </source>
</reference>
<organism evidence="2 3">
    <name type="scientific">Chitiniphilus shinanonensis</name>
    <dbReference type="NCBI Taxonomy" id="553088"/>
    <lineage>
        <taxon>Bacteria</taxon>
        <taxon>Pseudomonadati</taxon>
        <taxon>Pseudomonadota</taxon>
        <taxon>Betaproteobacteria</taxon>
        <taxon>Neisseriales</taxon>
        <taxon>Chitinibacteraceae</taxon>
        <taxon>Chitiniphilus</taxon>
    </lineage>
</organism>